<sequence length="541" mass="58601">MEKKRNDYKFSSTTCQEANETNDLSCKEDQNQPGGGKNATIGSSSHENAPSLNQQFQPIVQWPYTTQPAVEQSPLISKPCIPDQSASPIILSMWQQSQHQQPNPTAQQFQQNQPPPHLVQSAMPFWLPQRPAYHLAGTNVPCSYNPFTPVGTSDVNWQGPSITGGGISAINQPQIPSFCYHVGYPYPGPWDPSSWWGQPQTPSTYTFPGACNYFSSPSQPVSGCSAAAAESFQKGIIRPPPKLSQKHQQLWEAQSAENVQLWAVVGHLQSELADYKSRLMKLEADILSLKSTAEEPAAHGTGTSLAGLPSKRGRPKRAIASVNVLPSPEEFRSRARVRKPAPCNAQYEARELNFEKVCLSKVEDKEKAFNSIANIHQVKGDKNATVYTNNSGNNQISGSGPAFDNHIPGLQISGVGLNSSDLIRSDDKTEDSKAAFSFLTQHVKGIESKDASASYVGTINNGNFGWPSNIPLQDCGRGLLNISCQSFYNDGSVTGQGEKSGWSFVNGDDSSISLANAAVGSPKDKDEETEDDDISGAEDIA</sequence>
<protein>
    <submittedName>
        <fullName evidence="3">Uncharacterized protein</fullName>
    </submittedName>
</protein>
<keyword evidence="1" id="KW-0175">Coiled coil</keyword>
<dbReference type="AlphaFoldDB" id="A0A5J5AMQ4"/>
<evidence type="ECO:0000256" key="2">
    <source>
        <dbReference type="SAM" id="MobiDB-lite"/>
    </source>
</evidence>
<organism evidence="3 4">
    <name type="scientific">Nyssa sinensis</name>
    <dbReference type="NCBI Taxonomy" id="561372"/>
    <lineage>
        <taxon>Eukaryota</taxon>
        <taxon>Viridiplantae</taxon>
        <taxon>Streptophyta</taxon>
        <taxon>Embryophyta</taxon>
        <taxon>Tracheophyta</taxon>
        <taxon>Spermatophyta</taxon>
        <taxon>Magnoliopsida</taxon>
        <taxon>eudicotyledons</taxon>
        <taxon>Gunneridae</taxon>
        <taxon>Pentapetalae</taxon>
        <taxon>asterids</taxon>
        <taxon>Cornales</taxon>
        <taxon>Nyssaceae</taxon>
        <taxon>Nyssa</taxon>
    </lineage>
</organism>
<reference evidence="3 4" key="1">
    <citation type="submission" date="2019-09" db="EMBL/GenBank/DDBJ databases">
        <title>A chromosome-level genome assembly of the Chinese tupelo Nyssa sinensis.</title>
        <authorList>
            <person name="Yang X."/>
            <person name="Kang M."/>
            <person name="Yang Y."/>
            <person name="Xiong H."/>
            <person name="Wang M."/>
            <person name="Zhang Z."/>
            <person name="Wang Z."/>
            <person name="Wu H."/>
            <person name="Ma T."/>
            <person name="Liu J."/>
            <person name="Xi Z."/>
        </authorList>
    </citation>
    <scope>NUCLEOTIDE SEQUENCE [LARGE SCALE GENOMIC DNA]</scope>
    <source>
        <strain evidence="3">J267</strain>
        <tissue evidence="3">Leaf</tissue>
    </source>
</reference>
<name>A0A5J5AMQ4_9ASTE</name>
<gene>
    <name evidence="3" type="ORF">F0562_006138</name>
</gene>
<proteinExistence type="predicted"/>
<evidence type="ECO:0000313" key="3">
    <source>
        <dbReference type="EMBL" id="KAA8531509.1"/>
    </source>
</evidence>
<feature type="region of interest" description="Disordered" evidence="2">
    <location>
        <begin position="515"/>
        <end position="541"/>
    </location>
</feature>
<feature type="compositionally biased region" description="Polar residues" evidence="2">
    <location>
        <begin position="40"/>
        <end position="50"/>
    </location>
</feature>
<evidence type="ECO:0000256" key="1">
    <source>
        <dbReference type="SAM" id="Coils"/>
    </source>
</evidence>
<dbReference type="OrthoDB" id="1913411at2759"/>
<feature type="compositionally biased region" description="Polar residues" evidence="2">
    <location>
        <begin position="9"/>
        <end position="24"/>
    </location>
</feature>
<accession>A0A5J5AMQ4</accession>
<dbReference type="EMBL" id="CM018043">
    <property type="protein sequence ID" value="KAA8531509.1"/>
    <property type="molecule type" value="Genomic_DNA"/>
</dbReference>
<dbReference type="Proteomes" id="UP000325577">
    <property type="component" value="Linkage Group LG2"/>
</dbReference>
<keyword evidence="4" id="KW-1185">Reference proteome</keyword>
<feature type="region of interest" description="Disordered" evidence="2">
    <location>
        <begin position="1"/>
        <end position="50"/>
    </location>
</feature>
<feature type="coiled-coil region" evidence="1">
    <location>
        <begin position="265"/>
        <end position="292"/>
    </location>
</feature>
<feature type="compositionally biased region" description="Acidic residues" evidence="2">
    <location>
        <begin position="527"/>
        <end position="541"/>
    </location>
</feature>
<evidence type="ECO:0000313" key="4">
    <source>
        <dbReference type="Proteomes" id="UP000325577"/>
    </source>
</evidence>